<gene>
    <name evidence="1" type="ORF">HJC23_012451</name>
</gene>
<protein>
    <submittedName>
        <fullName evidence="1">Uncharacterized protein</fullName>
    </submittedName>
</protein>
<dbReference type="Proteomes" id="UP001516023">
    <property type="component" value="Unassembled WGS sequence"/>
</dbReference>
<sequence length="218" mass="24463">MKQSNRKDEIDAARLRLETAKRWAVSASKNLDAARQDDIHARAEVQEAEAFLKSKMKAKKKKKVANACTEIVMHQPETNVKGEIESKWVTTVIVTGCGIPAGSGVYKQCGFCDGVPKYIKNAEKNGPHVAFMIYRCKVREESRKWYISIVAPNSKTTHLDFISVFSEGYLNNVVSHLCPESCAQLQCVTQQEIKDLNQIEALPRVDGLTFPLKIMNPH</sequence>
<accession>A0ABD3P4I5</accession>
<evidence type="ECO:0000313" key="2">
    <source>
        <dbReference type="Proteomes" id="UP001516023"/>
    </source>
</evidence>
<dbReference type="EMBL" id="JABMIG020000268">
    <property type="protein sequence ID" value="KAL3783115.1"/>
    <property type="molecule type" value="Genomic_DNA"/>
</dbReference>
<reference evidence="1 2" key="1">
    <citation type="journal article" date="2020" name="G3 (Bethesda)">
        <title>Improved Reference Genome for Cyclotella cryptica CCMP332, a Model for Cell Wall Morphogenesis, Salinity Adaptation, and Lipid Production in Diatoms (Bacillariophyta).</title>
        <authorList>
            <person name="Roberts W.R."/>
            <person name="Downey K.M."/>
            <person name="Ruck E.C."/>
            <person name="Traller J.C."/>
            <person name="Alverson A.J."/>
        </authorList>
    </citation>
    <scope>NUCLEOTIDE SEQUENCE [LARGE SCALE GENOMIC DNA]</scope>
    <source>
        <strain evidence="1 2">CCMP332</strain>
    </source>
</reference>
<keyword evidence="2" id="KW-1185">Reference proteome</keyword>
<name>A0ABD3P4I5_9STRA</name>
<comment type="caution">
    <text evidence="1">The sequence shown here is derived from an EMBL/GenBank/DDBJ whole genome shotgun (WGS) entry which is preliminary data.</text>
</comment>
<proteinExistence type="predicted"/>
<organism evidence="1 2">
    <name type="scientific">Cyclotella cryptica</name>
    <dbReference type="NCBI Taxonomy" id="29204"/>
    <lineage>
        <taxon>Eukaryota</taxon>
        <taxon>Sar</taxon>
        <taxon>Stramenopiles</taxon>
        <taxon>Ochrophyta</taxon>
        <taxon>Bacillariophyta</taxon>
        <taxon>Coscinodiscophyceae</taxon>
        <taxon>Thalassiosirophycidae</taxon>
        <taxon>Stephanodiscales</taxon>
        <taxon>Stephanodiscaceae</taxon>
        <taxon>Cyclotella</taxon>
    </lineage>
</organism>
<evidence type="ECO:0000313" key="1">
    <source>
        <dbReference type="EMBL" id="KAL3783115.1"/>
    </source>
</evidence>
<dbReference type="AlphaFoldDB" id="A0ABD3P4I5"/>